<evidence type="ECO:0000313" key="2">
    <source>
        <dbReference type="Proteomes" id="UP000006281"/>
    </source>
</evidence>
<dbReference type="EMBL" id="HE804045">
    <property type="protein sequence ID" value="CCH31902.1"/>
    <property type="molecule type" value="Genomic_DNA"/>
</dbReference>
<dbReference type="PATRIC" id="fig|1179773.3.peg.4633"/>
<sequence>MICAMTRFVALLRAVNIGGGSSMAMVELRQVLADSGFSDVQTYIQSGNVVLDADTDDEAEVVARIRRGISDKWGKDVPVLVRSHDEMKAIVAANPYLDVEDDLTKLHVTFLDAVPAADKAAALVPPPGETGVLTLLGREIFLHVPGGYGRTKLQNVFVERKTGTVSTTRNWKSVLKLTELVAG</sequence>
<name>K0K2S6_SACES</name>
<evidence type="ECO:0000313" key="1">
    <source>
        <dbReference type="EMBL" id="CCH31902.1"/>
    </source>
</evidence>
<dbReference type="PANTHER" id="PTHR36439:SF1">
    <property type="entry name" value="DUF1697 DOMAIN-CONTAINING PROTEIN"/>
    <property type="match status" value="1"/>
</dbReference>
<proteinExistence type="predicted"/>
<dbReference type="eggNOG" id="COG3797">
    <property type="taxonomic scope" value="Bacteria"/>
</dbReference>
<evidence type="ECO:0008006" key="3">
    <source>
        <dbReference type="Google" id="ProtNLM"/>
    </source>
</evidence>
<dbReference type="Gene3D" id="3.30.70.1280">
    <property type="entry name" value="SP0830-like domains"/>
    <property type="match status" value="1"/>
</dbReference>
<reference evidence="1 2" key="1">
    <citation type="journal article" date="2012" name="BMC Genomics">
        <title>Complete genome sequence of Saccharothrix espanaensis DSM 44229T and comparison to the other completely sequenced Pseudonocardiaceae.</title>
        <authorList>
            <person name="Strobel T."/>
            <person name="Al-Dilaimi A."/>
            <person name="Blom J."/>
            <person name="Gessner A."/>
            <person name="Kalinowski J."/>
            <person name="Luzhetska M."/>
            <person name="Puhler A."/>
            <person name="Szczepanowski R."/>
            <person name="Bechthold A."/>
            <person name="Ruckert C."/>
        </authorList>
    </citation>
    <scope>NUCLEOTIDE SEQUENCE [LARGE SCALE GENOMIC DNA]</scope>
    <source>
        <strain evidence="2">ATCC 51144 / DSM 44229 / JCM 9112 / NBRC 15066 / NRRL 15764</strain>
    </source>
</reference>
<dbReference type="KEGG" id="sesp:BN6_46230"/>
<dbReference type="HOGENOM" id="CLU_106303_2_0_11"/>
<gene>
    <name evidence="1" type="ordered locus">BN6_46230</name>
</gene>
<dbReference type="InterPro" id="IPR012545">
    <property type="entry name" value="DUF1697"/>
</dbReference>
<dbReference type="AlphaFoldDB" id="K0K2S6"/>
<dbReference type="PANTHER" id="PTHR36439">
    <property type="entry name" value="BLL4334 PROTEIN"/>
    <property type="match status" value="1"/>
</dbReference>
<dbReference type="PIRSF" id="PIRSF008502">
    <property type="entry name" value="UCP008502"/>
    <property type="match status" value="1"/>
</dbReference>
<dbReference type="Proteomes" id="UP000006281">
    <property type="component" value="Chromosome"/>
</dbReference>
<accession>K0K2S6</accession>
<keyword evidence="2" id="KW-1185">Reference proteome</keyword>
<protein>
    <recommendedName>
        <fullName evidence="3">DUF1697 domain-containing protein</fullName>
    </recommendedName>
</protein>
<organism evidence="1 2">
    <name type="scientific">Saccharothrix espanaensis (strain ATCC 51144 / DSM 44229 / JCM 9112 / NBRC 15066 / NRRL 15764)</name>
    <dbReference type="NCBI Taxonomy" id="1179773"/>
    <lineage>
        <taxon>Bacteria</taxon>
        <taxon>Bacillati</taxon>
        <taxon>Actinomycetota</taxon>
        <taxon>Actinomycetes</taxon>
        <taxon>Pseudonocardiales</taxon>
        <taxon>Pseudonocardiaceae</taxon>
        <taxon>Saccharothrix</taxon>
    </lineage>
</organism>
<dbReference type="Pfam" id="PF08002">
    <property type="entry name" value="DUF1697"/>
    <property type="match status" value="1"/>
</dbReference>
<dbReference type="STRING" id="1179773.BN6_46230"/>
<dbReference type="SUPFAM" id="SSF160379">
    <property type="entry name" value="SP0830-like"/>
    <property type="match status" value="1"/>
</dbReference>